<evidence type="ECO:0000313" key="1">
    <source>
        <dbReference type="EMBL" id="NMM50367.1"/>
    </source>
</evidence>
<name>A0A848J1D1_9BACT</name>
<dbReference type="Proteomes" id="UP000559010">
    <property type="component" value="Unassembled WGS sequence"/>
</dbReference>
<dbReference type="AlphaFoldDB" id="A0A848J1D1"/>
<sequence>MSDIKIITHNGKLIVQEELIFTDQKLPNERDAFLKYCDPNSALVLTTISRKSLLKAFFNLLKIKYRSHVKAQAVIALNSIDAYIINMIALITGSPVRVFRDTEKAKHWLTTE</sequence>
<keyword evidence="2" id="KW-1185">Reference proteome</keyword>
<dbReference type="RefSeq" id="WP_169684731.1">
    <property type="nucleotide sequence ID" value="NZ_JABBNU010000012.1"/>
</dbReference>
<reference evidence="1 2" key="1">
    <citation type="submission" date="2020-04" db="EMBL/GenBank/DDBJ databases">
        <title>Flammeovirgaceae bacterium KN852 isolated from deep sea.</title>
        <authorList>
            <person name="Zhang D.-C."/>
        </authorList>
    </citation>
    <scope>NUCLEOTIDE SEQUENCE [LARGE SCALE GENOMIC DNA]</scope>
    <source>
        <strain evidence="1 2">KN852</strain>
    </source>
</reference>
<dbReference type="SUPFAM" id="SSF52091">
    <property type="entry name" value="SpoIIaa-like"/>
    <property type="match status" value="1"/>
</dbReference>
<dbReference type="EMBL" id="JABBNU010000012">
    <property type="protein sequence ID" value="NMM50367.1"/>
    <property type="molecule type" value="Genomic_DNA"/>
</dbReference>
<dbReference type="InterPro" id="IPR036513">
    <property type="entry name" value="STAS_dom_sf"/>
</dbReference>
<organism evidence="1 2">
    <name type="scientific">Marinigracilibium pacificum</name>
    <dbReference type="NCBI Taxonomy" id="2729599"/>
    <lineage>
        <taxon>Bacteria</taxon>
        <taxon>Pseudomonadati</taxon>
        <taxon>Bacteroidota</taxon>
        <taxon>Cytophagia</taxon>
        <taxon>Cytophagales</taxon>
        <taxon>Flammeovirgaceae</taxon>
        <taxon>Marinigracilibium</taxon>
    </lineage>
</organism>
<evidence type="ECO:0000313" key="2">
    <source>
        <dbReference type="Proteomes" id="UP000559010"/>
    </source>
</evidence>
<comment type="caution">
    <text evidence="1">The sequence shown here is derived from an EMBL/GenBank/DDBJ whole genome shotgun (WGS) entry which is preliminary data.</text>
</comment>
<gene>
    <name evidence="1" type="ORF">HH304_18300</name>
</gene>
<accession>A0A848J1D1</accession>
<protein>
    <submittedName>
        <fullName evidence="1">STAS/SEC14 domain-containing protein</fullName>
    </submittedName>
</protein>
<proteinExistence type="predicted"/>